<organism evidence="1 2">
    <name type="scientific">Candidatus Kerfeldbacteria bacterium RIFCSPHIGHO2_12_FULL_48_17</name>
    <dbReference type="NCBI Taxonomy" id="1798542"/>
    <lineage>
        <taxon>Bacteria</taxon>
        <taxon>Candidatus Kerfeldiibacteriota</taxon>
    </lineage>
</organism>
<evidence type="ECO:0000313" key="1">
    <source>
        <dbReference type="EMBL" id="OGY82964.1"/>
    </source>
</evidence>
<proteinExistence type="predicted"/>
<accession>A0A1G2B1C2</accession>
<dbReference type="Gene3D" id="3.10.450.620">
    <property type="entry name" value="JHP933, nucleotidyltransferase-like core domain"/>
    <property type="match status" value="1"/>
</dbReference>
<dbReference type="Proteomes" id="UP000176952">
    <property type="component" value="Unassembled WGS sequence"/>
</dbReference>
<protein>
    <recommendedName>
        <fullName evidence="3">WYL domain-containing protein</fullName>
    </recommendedName>
</protein>
<evidence type="ECO:0000313" key="2">
    <source>
        <dbReference type="Proteomes" id="UP000176952"/>
    </source>
</evidence>
<comment type="caution">
    <text evidence="1">The sequence shown here is derived from an EMBL/GenBank/DDBJ whole genome shotgun (WGS) entry which is preliminary data.</text>
</comment>
<reference evidence="1 2" key="1">
    <citation type="journal article" date="2016" name="Nat. Commun.">
        <title>Thousands of microbial genomes shed light on interconnected biogeochemical processes in an aquifer system.</title>
        <authorList>
            <person name="Anantharaman K."/>
            <person name="Brown C.T."/>
            <person name="Hug L.A."/>
            <person name="Sharon I."/>
            <person name="Castelle C.J."/>
            <person name="Probst A.J."/>
            <person name="Thomas B.C."/>
            <person name="Singh A."/>
            <person name="Wilkins M.J."/>
            <person name="Karaoz U."/>
            <person name="Brodie E.L."/>
            <person name="Williams K.H."/>
            <person name="Hubbard S.S."/>
            <person name="Banfield J.F."/>
        </authorList>
    </citation>
    <scope>NUCLEOTIDE SEQUENCE [LARGE SCALE GENOMIC DNA]</scope>
</reference>
<name>A0A1G2B1C2_9BACT</name>
<gene>
    <name evidence="1" type="ORF">A3F54_04650</name>
</gene>
<sequence length="397" mass="45750">MITKAEILELAGNLSLQQTTVQKDYVIGWVLRAISNHIHLRQWVFKGGTCLKKCYFETYRFSEDLDFTIPTNQELSPALIKTHLDESITWIEENSGLTFPRRDWKIDEYKNPRGNTSYQVKISYHGPLGGQVRSLPRVKFDITQDELLVDAPQSRDLQHNFSDAFKPIPQIRCYSINEILAEKSRALLERNGRARDIYDVVNISRNFREQIKPRRAKEITHAKFKFKKLPAPTVQQIMNAIDKGILKAHWENQLSHQISNLPPVETFLYDLEDAIAWWLEPETAKPNPKSMPGATGRIAPRQWFPTTGHRNQSLLAIELIRHAAHNRQCASISYDGSTRLIEPYSLRYPPAGNEILHAWEIEKNGVSTNGHRSFKTNKIDSASISNKTFIPKWKIEL</sequence>
<dbReference type="STRING" id="1798542.A3F54_04650"/>
<dbReference type="EMBL" id="MHKD01000024">
    <property type="protein sequence ID" value="OGY82964.1"/>
    <property type="molecule type" value="Genomic_DNA"/>
</dbReference>
<evidence type="ECO:0008006" key="3">
    <source>
        <dbReference type="Google" id="ProtNLM"/>
    </source>
</evidence>
<dbReference type="InterPro" id="IPR014942">
    <property type="entry name" value="AbiEii"/>
</dbReference>
<dbReference type="Pfam" id="PF08843">
    <property type="entry name" value="AbiEii"/>
    <property type="match status" value="1"/>
</dbReference>
<dbReference type="PROSITE" id="PS52050">
    <property type="entry name" value="WYL"/>
    <property type="match status" value="1"/>
</dbReference>
<dbReference type="AlphaFoldDB" id="A0A1G2B1C2"/>